<feature type="transmembrane region" description="Helical" evidence="12">
    <location>
        <begin position="283"/>
        <end position="312"/>
    </location>
</feature>
<keyword evidence="7" id="KW-0653">Protein transport</keyword>
<comment type="similarity">
    <text evidence="2">Belongs to the SEC62 family.</text>
</comment>
<keyword evidence="6" id="KW-0256">Endoplasmic reticulum</keyword>
<keyword evidence="8 12" id="KW-1133">Transmembrane helix</keyword>
<feature type="transmembrane region" description="Helical" evidence="12">
    <location>
        <begin position="256"/>
        <end position="277"/>
    </location>
</feature>
<dbReference type="OrthoDB" id="200187at2759"/>
<dbReference type="GO" id="GO:0005789">
    <property type="term" value="C:endoplasmic reticulum membrane"/>
    <property type="evidence" value="ECO:0007669"/>
    <property type="project" value="UniProtKB-SubCell"/>
</dbReference>
<feature type="region of interest" description="Disordered" evidence="11">
    <location>
        <begin position="54"/>
        <end position="113"/>
    </location>
</feature>
<dbReference type="PANTHER" id="PTHR12443">
    <property type="entry name" value="TRANSLOCATION PROTEIN SEC62"/>
    <property type="match status" value="1"/>
</dbReference>
<evidence type="ECO:0000256" key="1">
    <source>
        <dbReference type="ARBA" id="ARBA00004477"/>
    </source>
</evidence>
<feature type="compositionally biased region" description="Low complexity" evidence="11">
    <location>
        <begin position="372"/>
        <end position="382"/>
    </location>
</feature>
<evidence type="ECO:0000256" key="9">
    <source>
        <dbReference type="ARBA" id="ARBA00023010"/>
    </source>
</evidence>
<evidence type="ECO:0000313" key="14">
    <source>
        <dbReference type="Proteomes" id="UP000030752"/>
    </source>
</evidence>
<keyword evidence="10 12" id="KW-0472">Membrane</keyword>
<evidence type="ECO:0000256" key="12">
    <source>
        <dbReference type="SAM" id="Phobius"/>
    </source>
</evidence>
<sequence length="412" mass="46018">MATNGPPAGPPPPGQQQPQQIPPQILQLMTMEAQKRGMTLEEFQAFQRRTIEEEAQKLGITPQEFVQRKQAEAREQMMKQRAAAEAQGQAPGQAPGQPPAQGQGQPQPQQRMQQLDITKPVEAKPEALAVAKFLRAQNLKTRTCIFNGQRKDMFKVKRALRALQSDAYKKAQKKDPLMPKVENELEARNALQMLPLSMLALRVSKKDPHEGHNHAKPKKEKRIKGLWEVKIEHKQEFEPMMHYVWVYEGSQWKTKVWAGLAVLAAFTVVLFPLWPLFMRQGVWYLSVAAMCLLIAFFGLGIVRLILFCLTVFTIPPGLWIFPNLFEDVGFFDSFKPVYEWGDSKKKKKSKKKTAAIEGAADAPAAETKEHAPTSTETAAPTANGTAVSSGAQPAPTVAPAKRHATVEEVEDD</sequence>
<dbReference type="RefSeq" id="XP_008719926.1">
    <property type="nucleotide sequence ID" value="XM_008721704.1"/>
</dbReference>
<feature type="compositionally biased region" description="Low complexity" evidence="11">
    <location>
        <begin position="80"/>
        <end position="113"/>
    </location>
</feature>
<feature type="compositionally biased region" description="Basic and acidic residues" evidence="11">
    <location>
        <begin position="66"/>
        <end position="78"/>
    </location>
</feature>
<dbReference type="AlphaFoldDB" id="W2RMQ7"/>
<dbReference type="Proteomes" id="UP000030752">
    <property type="component" value="Unassembled WGS sequence"/>
</dbReference>
<comment type="subcellular location">
    <subcellularLocation>
        <location evidence="1">Endoplasmic reticulum membrane</location>
        <topology evidence="1">Multi-pass membrane protein</topology>
    </subcellularLocation>
</comment>
<dbReference type="HOGENOM" id="CLU_040936_0_0_1"/>
<evidence type="ECO:0000256" key="5">
    <source>
        <dbReference type="ARBA" id="ARBA00022692"/>
    </source>
</evidence>
<dbReference type="InterPro" id="IPR011553">
    <property type="entry name" value="Sec62_asco"/>
</dbReference>
<dbReference type="VEuPathDB" id="FungiDB:HMPREF1541_07380"/>
<evidence type="ECO:0000256" key="8">
    <source>
        <dbReference type="ARBA" id="ARBA00022989"/>
    </source>
</evidence>
<dbReference type="PANTHER" id="PTHR12443:SF9">
    <property type="entry name" value="TRANSLOCATION PROTEIN SEC62"/>
    <property type="match status" value="1"/>
</dbReference>
<reference evidence="13 14" key="1">
    <citation type="submission" date="2013-03" db="EMBL/GenBank/DDBJ databases">
        <title>The Genome Sequence of Phialophora europaea CBS 101466.</title>
        <authorList>
            <consortium name="The Broad Institute Genomics Platform"/>
            <person name="Cuomo C."/>
            <person name="de Hoog S."/>
            <person name="Gorbushina A."/>
            <person name="Walker B."/>
            <person name="Young S.K."/>
            <person name="Zeng Q."/>
            <person name="Gargeya S."/>
            <person name="Fitzgerald M."/>
            <person name="Haas B."/>
            <person name="Abouelleil A."/>
            <person name="Allen A.W."/>
            <person name="Alvarado L."/>
            <person name="Arachchi H.M."/>
            <person name="Berlin A.M."/>
            <person name="Chapman S.B."/>
            <person name="Gainer-Dewar J."/>
            <person name="Goldberg J."/>
            <person name="Griggs A."/>
            <person name="Gujja S."/>
            <person name="Hansen M."/>
            <person name="Howarth C."/>
            <person name="Imamovic A."/>
            <person name="Ireland A."/>
            <person name="Larimer J."/>
            <person name="McCowan C."/>
            <person name="Murphy C."/>
            <person name="Pearson M."/>
            <person name="Poon T.W."/>
            <person name="Priest M."/>
            <person name="Roberts A."/>
            <person name="Saif S."/>
            <person name="Shea T."/>
            <person name="Sisk P."/>
            <person name="Sykes S."/>
            <person name="Wortman J."/>
            <person name="Nusbaum C."/>
            <person name="Birren B."/>
        </authorList>
    </citation>
    <scope>NUCLEOTIDE SEQUENCE [LARGE SCALE GENOMIC DNA]</scope>
    <source>
        <strain evidence="13 14">CBS 101466</strain>
    </source>
</reference>
<evidence type="ECO:0000256" key="4">
    <source>
        <dbReference type="ARBA" id="ARBA00022448"/>
    </source>
</evidence>
<dbReference type="GeneID" id="19974719"/>
<dbReference type="NCBIfam" id="TIGR00869">
    <property type="entry name" value="sec62"/>
    <property type="match status" value="1"/>
</dbReference>
<evidence type="ECO:0000256" key="3">
    <source>
        <dbReference type="ARBA" id="ARBA00021257"/>
    </source>
</evidence>
<feature type="region of interest" description="Disordered" evidence="11">
    <location>
        <begin position="350"/>
        <end position="412"/>
    </location>
</feature>
<protein>
    <recommendedName>
        <fullName evidence="3">Translocation protein SEC62</fullName>
    </recommendedName>
</protein>
<feature type="compositionally biased region" description="Low complexity" evidence="11">
    <location>
        <begin position="355"/>
        <end position="365"/>
    </location>
</feature>
<proteinExistence type="inferred from homology"/>
<dbReference type="EMBL" id="KB822723">
    <property type="protein sequence ID" value="ETN37757.1"/>
    <property type="molecule type" value="Genomic_DNA"/>
</dbReference>
<dbReference type="InterPro" id="IPR004728">
    <property type="entry name" value="Sec62"/>
</dbReference>
<evidence type="ECO:0000256" key="2">
    <source>
        <dbReference type="ARBA" id="ARBA00010604"/>
    </source>
</evidence>
<gene>
    <name evidence="13" type="ORF">HMPREF1541_07380</name>
</gene>
<dbReference type="FunCoup" id="W2RMQ7">
    <property type="interactions" value="120"/>
</dbReference>
<evidence type="ECO:0000256" key="11">
    <source>
        <dbReference type="SAM" id="MobiDB-lite"/>
    </source>
</evidence>
<keyword evidence="9" id="KW-0811">Translocation</keyword>
<name>W2RMQ7_CYPE1</name>
<evidence type="ECO:0000256" key="7">
    <source>
        <dbReference type="ARBA" id="ARBA00022927"/>
    </source>
</evidence>
<keyword evidence="14" id="KW-1185">Reference proteome</keyword>
<dbReference type="InParanoid" id="W2RMQ7"/>
<feature type="region of interest" description="Disordered" evidence="11">
    <location>
        <begin position="1"/>
        <end position="23"/>
    </location>
</feature>
<accession>W2RMQ7</accession>
<evidence type="ECO:0000256" key="6">
    <source>
        <dbReference type="ARBA" id="ARBA00022824"/>
    </source>
</evidence>
<evidence type="ECO:0000313" key="13">
    <source>
        <dbReference type="EMBL" id="ETN37757.1"/>
    </source>
</evidence>
<organism evidence="13 14">
    <name type="scientific">Cyphellophora europaea (strain CBS 101466)</name>
    <name type="common">Phialophora europaea</name>
    <dbReference type="NCBI Taxonomy" id="1220924"/>
    <lineage>
        <taxon>Eukaryota</taxon>
        <taxon>Fungi</taxon>
        <taxon>Dikarya</taxon>
        <taxon>Ascomycota</taxon>
        <taxon>Pezizomycotina</taxon>
        <taxon>Eurotiomycetes</taxon>
        <taxon>Chaetothyriomycetidae</taxon>
        <taxon>Chaetothyriales</taxon>
        <taxon>Cyphellophoraceae</taxon>
        <taxon>Cyphellophora</taxon>
    </lineage>
</organism>
<dbReference type="STRING" id="1220924.W2RMQ7"/>
<dbReference type="Pfam" id="PF03839">
    <property type="entry name" value="Sec62"/>
    <property type="match status" value="1"/>
</dbReference>
<dbReference type="GO" id="GO:0031204">
    <property type="term" value="P:post-translational protein targeting to membrane, translocation"/>
    <property type="evidence" value="ECO:0007669"/>
    <property type="project" value="TreeGrafter"/>
</dbReference>
<keyword evidence="5 12" id="KW-0812">Transmembrane</keyword>
<evidence type="ECO:0000256" key="10">
    <source>
        <dbReference type="ARBA" id="ARBA00023136"/>
    </source>
</evidence>
<dbReference type="eggNOG" id="KOG2927">
    <property type="taxonomic scope" value="Eukaryota"/>
</dbReference>
<keyword evidence="4" id="KW-0813">Transport</keyword>